<dbReference type="InterPro" id="IPR016181">
    <property type="entry name" value="Acyl_CoA_acyltransferase"/>
</dbReference>
<dbReference type="InterPro" id="IPR050832">
    <property type="entry name" value="Bact_Acetyltransf"/>
</dbReference>
<gene>
    <name evidence="4" type="ORF">HF995_11470</name>
</gene>
<proteinExistence type="predicted"/>
<dbReference type="Proteomes" id="UP000774283">
    <property type="component" value="Unassembled WGS sequence"/>
</dbReference>
<dbReference type="PANTHER" id="PTHR43877:SF2">
    <property type="entry name" value="AMINOALKYLPHOSPHONATE N-ACETYLTRANSFERASE-RELATED"/>
    <property type="match status" value="1"/>
</dbReference>
<keyword evidence="1" id="KW-0808">Transferase</keyword>
<feature type="domain" description="N-acetyltransferase" evidence="3">
    <location>
        <begin position="38"/>
        <end position="191"/>
    </location>
</feature>
<dbReference type="InterPro" id="IPR000182">
    <property type="entry name" value="GNAT_dom"/>
</dbReference>
<keyword evidence="2" id="KW-0012">Acyltransferase</keyword>
<dbReference type="Gene3D" id="3.40.630.30">
    <property type="match status" value="1"/>
</dbReference>
<organism evidence="4 5">
    <name type="scientific">Sanguibacter hominis ATCC BAA-789</name>
    <dbReference type="NCBI Taxonomy" id="1312740"/>
    <lineage>
        <taxon>Bacteria</taxon>
        <taxon>Bacillati</taxon>
        <taxon>Actinomycetota</taxon>
        <taxon>Actinomycetes</taxon>
        <taxon>Micrococcales</taxon>
        <taxon>Sanguibacteraceae</taxon>
        <taxon>Sanguibacter</taxon>
    </lineage>
</organism>
<protein>
    <submittedName>
        <fullName evidence="4">GNAT family N-acetyltransferase</fullName>
    </submittedName>
</protein>
<dbReference type="PROSITE" id="PS51186">
    <property type="entry name" value="GNAT"/>
    <property type="match status" value="1"/>
</dbReference>
<evidence type="ECO:0000256" key="2">
    <source>
        <dbReference type="ARBA" id="ARBA00023315"/>
    </source>
</evidence>
<dbReference type="SUPFAM" id="SSF55729">
    <property type="entry name" value="Acyl-CoA N-acyltransferases (Nat)"/>
    <property type="match status" value="1"/>
</dbReference>
<dbReference type="EMBL" id="JAAXOW010000004">
    <property type="protein sequence ID" value="NKX93881.1"/>
    <property type="molecule type" value="Genomic_DNA"/>
</dbReference>
<evidence type="ECO:0000259" key="3">
    <source>
        <dbReference type="PROSITE" id="PS51186"/>
    </source>
</evidence>
<keyword evidence="5" id="KW-1185">Reference proteome</keyword>
<name>A0A9X5FCC6_9MICO</name>
<dbReference type="AlphaFoldDB" id="A0A9X5FCC6"/>
<dbReference type="PANTHER" id="PTHR43877">
    <property type="entry name" value="AMINOALKYLPHOSPHONATE N-ACETYLTRANSFERASE-RELATED-RELATED"/>
    <property type="match status" value="1"/>
</dbReference>
<reference evidence="4 5" key="1">
    <citation type="submission" date="2020-04" db="EMBL/GenBank/DDBJ databases">
        <title>MicrobeNet Type strains.</title>
        <authorList>
            <person name="Nicholson A.C."/>
        </authorList>
    </citation>
    <scope>NUCLEOTIDE SEQUENCE [LARGE SCALE GENOMIC DNA]</scope>
    <source>
        <strain evidence="4 5">ATCC BAA-789</strain>
    </source>
</reference>
<accession>A0A9X5FCC6</accession>
<comment type="caution">
    <text evidence="4">The sequence shown here is derived from an EMBL/GenBank/DDBJ whole genome shotgun (WGS) entry which is preliminary data.</text>
</comment>
<sequence length="193" mass="20401">MTGTDLHNPVAPDDALAGITLPAGVTLSAVPWEDAESARLRTIQQAEIAVRYADPDADEAPTTSDIGRPPSADEIVVSLLLRVDGVPAGCAALRDVSGISDEIGGFHAPGTGEVKRVFVAPEHRGRGLSRLLMQGIEAHALVAGLRRLVLETGTKQPESVSLYRSIGFEPIDRYGEYADSDESLCFAKTLPTA</sequence>
<dbReference type="Pfam" id="PF00583">
    <property type="entry name" value="Acetyltransf_1"/>
    <property type="match status" value="1"/>
</dbReference>
<evidence type="ECO:0000313" key="5">
    <source>
        <dbReference type="Proteomes" id="UP000774283"/>
    </source>
</evidence>
<dbReference type="RefSeq" id="WP_168447959.1">
    <property type="nucleotide sequence ID" value="NZ_JAAXOW010000004.1"/>
</dbReference>
<evidence type="ECO:0000313" key="4">
    <source>
        <dbReference type="EMBL" id="NKX93881.1"/>
    </source>
</evidence>
<dbReference type="GO" id="GO:0016747">
    <property type="term" value="F:acyltransferase activity, transferring groups other than amino-acyl groups"/>
    <property type="evidence" value="ECO:0007669"/>
    <property type="project" value="InterPro"/>
</dbReference>
<dbReference type="CDD" id="cd04301">
    <property type="entry name" value="NAT_SF"/>
    <property type="match status" value="1"/>
</dbReference>
<evidence type="ECO:0000256" key="1">
    <source>
        <dbReference type="ARBA" id="ARBA00022679"/>
    </source>
</evidence>